<dbReference type="Pfam" id="PF07715">
    <property type="entry name" value="Plug"/>
    <property type="match status" value="1"/>
</dbReference>
<keyword evidence="17" id="KW-1185">Reference proteome</keyword>
<dbReference type="PANTHER" id="PTHR32552">
    <property type="entry name" value="FERRICHROME IRON RECEPTOR-RELATED"/>
    <property type="match status" value="1"/>
</dbReference>
<evidence type="ECO:0000313" key="17">
    <source>
        <dbReference type="Proteomes" id="UP000706039"/>
    </source>
</evidence>
<evidence type="ECO:0000259" key="15">
    <source>
        <dbReference type="Pfam" id="PF07715"/>
    </source>
</evidence>
<dbReference type="Gene3D" id="2.40.170.20">
    <property type="entry name" value="TonB-dependent receptor, beta-barrel domain"/>
    <property type="match status" value="2"/>
</dbReference>
<evidence type="ECO:0000256" key="9">
    <source>
        <dbReference type="ARBA" id="ARBA00023136"/>
    </source>
</evidence>
<keyword evidence="2 11" id="KW-0813">Transport</keyword>
<evidence type="ECO:0000256" key="5">
    <source>
        <dbReference type="ARBA" id="ARBA00022692"/>
    </source>
</evidence>
<organism evidence="16 17">
    <name type="scientific">Sphingomonas colocasiae</name>
    <dbReference type="NCBI Taxonomy" id="1848973"/>
    <lineage>
        <taxon>Bacteria</taxon>
        <taxon>Pseudomonadati</taxon>
        <taxon>Pseudomonadota</taxon>
        <taxon>Alphaproteobacteria</taxon>
        <taxon>Sphingomonadales</taxon>
        <taxon>Sphingomonadaceae</taxon>
        <taxon>Sphingomonas</taxon>
    </lineage>
</organism>
<keyword evidence="8 12" id="KW-0798">TonB box</keyword>
<keyword evidence="4" id="KW-0410">Iron transport</keyword>
<keyword evidence="10 11" id="KW-0998">Cell outer membrane</keyword>
<dbReference type="Proteomes" id="UP000706039">
    <property type="component" value="Unassembled WGS sequence"/>
</dbReference>
<comment type="similarity">
    <text evidence="11 12">Belongs to the TonB-dependent receptor family.</text>
</comment>
<comment type="subcellular location">
    <subcellularLocation>
        <location evidence="1 11">Cell outer membrane</location>
        <topology evidence="1 11">Multi-pass membrane protein</topology>
    </subcellularLocation>
</comment>
<evidence type="ECO:0000256" key="13">
    <source>
        <dbReference type="SAM" id="SignalP"/>
    </source>
</evidence>
<feature type="domain" description="TonB-dependent receptor-like beta-barrel" evidence="14">
    <location>
        <begin position="327"/>
        <end position="734"/>
    </location>
</feature>
<dbReference type="InterPro" id="IPR000531">
    <property type="entry name" value="Beta-barrel_TonB"/>
</dbReference>
<dbReference type="PROSITE" id="PS52016">
    <property type="entry name" value="TONB_DEPENDENT_REC_3"/>
    <property type="match status" value="1"/>
</dbReference>
<accession>A0ABS7PK58</accession>
<evidence type="ECO:0000256" key="11">
    <source>
        <dbReference type="PROSITE-ProRule" id="PRU01360"/>
    </source>
</evidence>
<keyword evidence="13" id="KW-0732">Signal</keyword>
<evidence type="ECO:0000256" key="2">
    <source>
        <dbReference type="ARBA" id="ARBA00022448"/>
    </source>
</evidence>
<name>A0ABS7PK58_9SPHN</name>
<dbReference type="SUPFAM" id="SSF56935">
    <property type="entry name" value="Porins"/>
    <property type="match status" value="1"/>
</dbReference>
<evidence type="ECO:0000313" key="16">
    <source>
        <dbReference type="EMBL" id="MBY8821666.1"/>
    </source>
</evidence>
<evidence type="ECO:0000256" key="8">
    <source>
        <dbReference type="ARBA" id="ARBA00023077"/>
    </source>
</evidence>
<evidence type="ECO:0000256" key="4">
    <source>
        <dbReference type="ARBA" id="ARBA00022496"/>
    </source>
</evidence>
<dbReference type="Pfam" id="PF00593">
    <property type="entry name" value="TonB_dep_Rec_b-barrel"/>
    <property type="match status" value="1"/>
</dbReference>
<evidence type="ECO:0000256" key="1">
    <source>
        <dbReference type="ARBA" id="ARBA00004571"/>
    </source>
</evidence>
<sequence length="772" mass="83510">MKRDIGRTGRTTRHRASLSRSAALPILALSLVAGACPANAQAADDTIESGIEEIVVTARKRVESLQDTPISISAFTEQGLEARQVQQVSGIAQLTPNLIFDTTSPIAGSSAAATMFIRGVGQANSVPTVDLGVGLYIDGVYVARSVGGLVDLLDVERIEVLRGPQGTLFGRNTIGGAISITTAKPDDRLRGEASLLYGTDNHVVSRGTINVPLAANLFAKASVSYEMQDGYVRRPDGHHTGDKNRLSGRLALRWQPADAVTVDLAFDGTRERTNGAAYVLTDAVPGAAFPSFSNLVLNAGTCAVGADPLNNPPALAACFGPHWISPGRNRDYSDLPAYSNLDLWGVSGVVTIDLGGVELKSITAYRDLKSRFSLDQDHSPVDVASVVTSYIQWQFSQEIQLLGKLFDDRLDWVVGGYYFKEKANDQQRVTFPVADFNSGGDNDNDSLAAFAQGTYAIVPALDLTLGIRYTRDTKRFLPRQPILSTVLPFPPGTLILPNVEATRRFEKWTPMANLSYRFSPELLAYVTYSEGFKSGGFTQSVFPPIFPAPGQNPADVIPSFEPETVKVIEGGFKSDLFDRRLRLNGALFRTSYQNVQITVQNVSVAPIILNAAEARIWGAELEAVAVPVDGLTFEGGLGWLDAKYLETAPGAQVTVTDKLIKAPKWSLSGAIAYEFRMGGDWALTPRFDYAYRGGVHNNAINSPQAYQPGFSLFDVGIALENKAAGVTIIGRVQNIGDKRYIDSAFSDDANLGLTELVLNRGRQFSLSIRKRF</sequence>
<dbReference type="InterPro" id="IPR012910">
    <property type="entry name" value="Plug_dom"/>
</dbReference>
<keyword evidence="5 11" id="KW-0812">Transmembrane</keyword>
<protein>
    <submittedName>
        <fullName evidence="16">TonB-dependent receptor</fullName>
    </submittedName>
</protein>
<evidence type="ECO:0000256" key="3">
    <source>
        <dbReference type="ARBA" id="ARBA00022452"/>
    </source>
</evidence>
<dbReference type="InterPro" id="IPR039426">
    <property type="entry name" value="TonB-dep_rcpt-like"/>
</dbReference>
<reference evidence="16 17" key="1">
    <citation type="submission" date="2021-08" db="EMBL/GenBank/DDBJ databases">
        <authorList>
            <person name="Tuo L."/>
        </authorList>
    </citation>
    <scope>NUCLEOTIDE SEQUENCE [LARGE SCALE GENOMIC DNA]</scope>
    <source>
        <strain evidence="16 17">JCM 31229</strain>
    </source>
</reference>
<evidence type="ECO:0000256" key="12">
    <source>
        <dbReference type="RuleBase" id="RU003357"/>
    </source>
</evidence>
<dbReference type="RefSeq" id="WP_222988763.1">
    <property type="nucleotide sequence ID" value="NZ_JAINVV010000003.1"/>
</dbReference>
<evidence type="ECO:0000259" key="14">
    <source>
        <dbReference type="Pfam" id="PF00593"/>
    </source>
</evidence>
<gene>
    <name evidence="16" type="ORF">K7G82_05140</name>
</gene>
<feature type="signal peptide" evidence="13">
    <location>
        <begin position="1"/>
        <end position="42"/>
    </location>
</feature>
<feature type="chain" id="PRO_5046387287" evidence="13">
    <location>
        <begin position="43"/>
        <end position="772"/>
    </location>
</feature>
<dbReference type="EMBL" id="JAINVV010000003">
    <property type="protein sequence ID" value="MBY8821666.1"/>
    <property type="molecule type" value="Genomic_DNA"/>
</dbReference>
<feature type="domain" description="TonB-dependent receptor plug" evidence="15">
    <location>
        <begin position="65"/>
        <end position="177"/>
    </location>
</feature>
<evidence type="ECO:0000256" key="7">
    <source>
        <dbReference type="ARBA" id="ARBA00023065"/>
    </source>
</evidence>
<keyword evidence="16" id="KW-0675">Receptor</keyword>
<keyword evidence="9 11" id="KW-0472">Membrane</keyword>
<keyword evidence="7" id="KW-0406">Ion transport</keyword>
<dbReference type="CDD" id="cd01347">
    <property type="entry name" value="ligand_gated_channel"/>
    <property type="match status" value="1"/>
</dbReference>
<dbReference type="InterPro" id="IPR036942">
    <property type="entry name" value="Beta-barrel_TonB_sf"/>
</dbReference>
<keyword evidence="6" id="KW-0408">Iron</keyword>
<keyword evidence="3 11" id="KW-1134">Transmembrane beta strand</keyword>
<evidence type="ECO:0000256" key="6">
    <source>
        <dbReference type="ARBA" id="ARBA00023004"/>
    </source>
</evidence>
<comment type="caution">
    <text evidence="16">The sequence shown here is derived from an EMBL/GenBank/DDBJ whole genome shotgun (WGS) entry which is preliminary data.</text>
</comment>
<evidence type="ECO:0000256" key="10">
    <source>
        <dbReference type="ARBA" id="ARBA00023237"/>
    </source>
</evidence>
<dbReference type="PANTHER" id="PTHR32552:SF81">
    <property type="entry name" value="TONB-DEPENDENT OUTER MEMBRANE RECEPTOR"/>
    <property type="match status" value="1"/>
</dbReference>
<proteinExistence type="inferred from homology"/>